<dbReference type="PROSITE" id="PS01307">
    <property type="entry name" value="MOTA"/>
    <property type="match status" value="1"/>
</dbReference>
<reference evidence="16 17" key="1">
    <citation type="submission" date="2021-06" db="EMBL/GenBank/DDBJ databases">
        <title>Falsochrobactrum tianjin sp.nov., a new petroleum-degrading bacteria isolated from oily soils.</title>
        <authorList>
            <person name="Chen G."/>
            <person name="Chen H."/>
            <person name="Tian J."/>
            <person name="Qing J."/>
            <person name="Zhong L."/>
            <person name="Ma W."/>
            <person name="Song Y."/>
            <person name="Cui X."/>
            <person name="Yan B."/>
        </authorList>
    </citation>
    <scope>NUCLEOTIDE SEQUENCE [LARGE SCALE GENOMIC DNA]</scope>
    <source>
        <strain evidence="16 17">TDYN1</strain>
    </source>
</reference>
<keyword evidence="5" id="KW-0145">Chemotaxis</keyword>
<keyword evidence="17" id="KW-1185">Reference proteome</keyword>
<keyword evidence="8" id="KW-0283">Flagellar rotation</keyword>
<feature type="domain" description="Motility protein A N-terminal" evidence="15">
    <location>
        <begin position="27"/>
        <end position="115"/>
    </location>
</feature>
<evidence type="ECO:0000256" key="12">
    <source>
        <dbReference type="ARBA" id="ARBA00023136"/>
    </source>
</evidence>
<dbReference type="AlphaFoldDB" id="A0A949PND8"/>
<evidence type="ECO:0000259" key="15">
    <source>
        <dbReference type="Pfam" id="PF20560"/>
    </source>
</evidence>
<dbReference type="InterPro" id="IPR022522">
    <property type="entry name" value="Flagellar_motor_stator_MotA"/>
</dbReference>
<keyword evidence="16" id="KW-0282">Flagellum</keyword>
<sequence length="313" mass="34265">MQASRKAQFLMCAKKFYPRESCVLGIIIGLAITLGCMLGGFIAMGGNVSVLIQPWEFVIILGAALGTFFIANPLSLVKDTGRACVEAFTNAVPKQRDYLDVLGVLYSLMRELRAKSRNEVEIHIDSPTESPIFQTYPSILKNEDLMHFICDYCRLIIVGNVRPYEIEALMDEEIHTISRDKLKPYQAMNTIAEALPALGIVAAVLGVIKAMGALDQSPEVLGHLIGAALVGTFAGIFFSYGVVGPIAAKIKSTRDKKNRLYVVVKQTLLAYMNGSLPQIALEYGRKTISAYDRPSIDVVEQETMATTPIQQAA</sequence>
<dbReference type="InterPro" id="IPR000540">
    <property type="entry name" value="Flag_MotA_CS"/>
</dbReference>
<evidence type="ECO:0000256" key="13">
    <source>
        <dbReference type="SAM" id="Phobius"/>
    </source>
</evidence>
<evidence type="ECO:0000256" key="7">
    <source>
        <dbReference type="ARBA" id="ARBA00022692"/>
    </source>
</evidence>
<evidence type="ECO:0000256" key="4">
    <source>
        <dbReference type="ARBA" id="ARBA00022475"/>
    </source>
</evidence>
<keyword evidence="9" id="KW-0375">Hydrogen ion transport</keyword>
<keyword evidence="12 13" id="KW-0472">Membrane</keyword>
<dbReference type="InterPro" id="IPR046786">
    <property type="entry name" value="MotA_N"/>
</dbReference>
<evidence type="ECO:0000256" key="3">
    <source>
        <dbReference type="ARBA" id="ARBA00022448"/>
    </source>
</evidence>
<dbReference type="EMBL" id="JAHRVA010000005">
    <property type="protein sequence ID" value="MBV2144323.1"/>
    <property type="molecule type" value="Genomic_DNA"/>
</dbReference>
<feature type="transmembrane region" description="Helical" evidence="13">
    <location>
        <begin position="57"/>
        <end position="77"/>
    </location>
</feature>
<proteinExistence type="inferred from homology"/>
<evidence type="ECO:0000256" key="11">
    <source>
        <dbReference type="ARBA" id="ARBA00023065"/>
    </source>
</evidence>
<dbReference type="GO" id="GO:0006935">
    <property type="term" value="P:chemotaxis"/>
    <property type="evidence" value="ECO:0007669"/>
    <property type="project" value="UniProtKB-KW"/>
</dbReference>
<comment type="similarity">
    <text evidence="2">Belongs to the MotA family.</text>
</comment>
<name>A0A949PND8_9HYPH</name>
<dbReference type="GO" id="GO:1902600">
    <property type="term" value="P:proton transmembrane transport"/>
    <property type="evidence" value="ECO:0007669"/>
    <property type="project" value="UniProtKB-KW"/>
</dbReference>
<evidence type="ECO:0000256" key="9">
    <source>
        <dbReference type="ARBA" id="ARBA00022781"/>
    </source>
</evidence>
<keyword evidence="16" id="KW-0969">Cilium</keyword>
<protein>
    <submittedName>
        <fullName evidence="16">Flagellar motor stator protein MotA</fullName>
    </submittedName>
</protein>
<evidence type="ECO:0000313" key="16">
    <source>
        <dbReference type="EMBL" id="MBV2144323.1"/>
    </source>
</evidence>
<feature type="transmembrane region" description="Helical" evidence="13">
    <location>
        <begin position="21"/>
        <end position="45"/>
    </location>
</feature>
<dbReference type="PANTHER" id="PTHR30433">
    <property type="entry name" value="CHEMOTAXIS PROTEIN MOTA"/>
    <property type="match status" value="1"/>
</dbReference>
<comment type="caution">
    <text evidence="16">The sequence shown here is derived from an EMBL/GenBank/DDBJ whole genome shotgun (WGS) entry which is preliminary data.</text>
</comment>
<evidence type="ECO:0000256" key="8">
    <source>
        <dbReference type="ARBA" id="ARBA00022779"/>
    </source>
</evidence>
<keyword evidence="6" id="KW-0997">Cell inner membrane</keyword>
<dbReference type="InterPro" id="IPR002898">
    <property type="entry name" value="MotA_ExbB_proton_chnl"/>
</dbReference>
<evidence type="ECO:0000259" key="14">
    <source>
        <dbReference type="Pfam" id="PF01618"/>
    </source>
</evidence>
<keyword evidence="4" id="KW-1003">Cell membrane</keyword>
<gene>
    <name evidence="16" type="primary">motA</name>
    <name evidence="16" type="ORF">KUG47_12545</name>
</gene>
<dbReference type="Pfam" id="PF01618">
    <property type="entry name" value="MotA_ExbB"/>
    <property type="match status" value="1"/>
</dbReference>
<dbReference type="Pfam" id="PF20560">
    <property type="entry name" value="MotA_N"/>
    <property type="match status" value="1"/>
</dbReference>
<dbReference type="InterPro" id="IPR047055">
    <property type="entry name" value="MotA-like"/>
</dbReference>
<evidence type="ECO:0000256" key="2">
    <source>
        <dbReference type="ARBA" id="ARBA00008038"/>
    </source>
</evidence>
<keyword evidence="16" id="KW-0966">Cell projection</keyword>
<keyword evidence="7 13" id="KW-0812">Transmembrane</keyword>
<keyword evidence="10 13" id="KW-1133">Transmembrane helix</keyword>
<dbReference type="Proteomes" id="UP000752297">
    <property type="component" value="Unassembled WGS sequence"/>
</dbReference>
<feature type="transmembrane region" description="Helical" evidence="13">
    <location>
        <begin position="187"/>
        <end position="208"/>
    </location>
</feature>
<organism evidence="16 17">
    <name type="scientific">Falsochrobactrum tianjinense</name>
    <dbReference type="NCBI Taxonomy" id="2706015"/>
    <lineage>
        <taxon>Bacteria</taxon>
        <taxon>Pseudomonadati</taxon>
        <taxon>Pseudomonadota</taxon>
        <taxon>Alphaproteobacteria</taxon>
        <taxon>Hyphomicrobiales</taxon>
        <taxon>Brucellaceae</taxon>
        <taxon>Falsochrobactrum</taxon>
    </lineage>
</organism>
<dbReference type="NCBIfam" id="TIGR03818">
    <property type="entry name" value="MotA1"/>
    <property type="match status" value="1"/>
</dbReference>
<dbReference type="GO" id="GO:0071978">
    <property type="term" value="P:bacterial-type flagellum-dependent swarming motility"/>
    <property type="evidence" value="ECO:0007669"/>
    <property type="project" value="InterPro"/>
</dbReference>
<evidence type="ECO:0000256" key="5">
    <source>
        <dbReference type="ARBA" id="ARBA00022500"/>
    </source>
</evidence>
<keyword evidence="11" id="KW-0406">Ion transport</keyword>
<keyword evidence="3" id="KW-0813">Transport</keyword>
<evidence type="ECO:0000256" key="1">
    <source>
        <dbReference type="ARBA" id="ARBA00004429"/>
    </source>
</evidence>
<evidence type="ECO:0000256" key="6">
    <source>
        <dbReference type="ARBA" id="ARBA00022519"/>
    </source>
</evidence>
<evidence type="ECO:0000313" key="17">
    <source>
        <dbReference type="Proteomes" id="UP000752297"/>
    </source>
</evidence>
<evidence type="ECO:0000256" key="10">
    <source>
        <dbReference type="ARBA" id="ARBA00022989"/>
    </source>
</evidence>
<dbReference type="PANTHER" id="PTHR30433:SF4">
    <property type="entry name" value="MOTILITY PROTEIN A"/>
    <property type="match status" value="1"/>
</dbReference>
<feature type="domain" description="MotA/TolQ/ExbB proton channel" evidence="14">
    <location>
        <begin position="158"/>
        <end position="255"/>
    </location>
</feature>
<feature type="transmembrane region" description="Helical" evidence="13">
    <location>
        <begin position="220"/>
        <end position="248"/>
    </location>
</feature>
<comment type="subcellular location">
    <subcellularLocation>
        <location evidence="1">Cell inner membrane</location>
        <topology evidence="1">Multi-pass membrane protein</topology>
    </subcellularLocation>
</comment>
<accession>A0A949PND8</accession>
<dbReference type="GO" id="GO:0005886">
    <property type="term" value="C:plasma membrane"/>
    <property type="evidence" value="ECO:0007669"/>
    <property type="project" value="UniProtKB-SubCell"/>
</dbReference>